<dbReference type="EnsemblMetazoa" id="AFAF012942-RA">
    <property type="protein sequence ID" value="AFAF012942-PA"/>
    <property type="gene ID" value="AFAF012942"/>
</dbReference>
<accession>A0A182QM43</accession>
<feature type="region of interest" description="Disordered" evidence="1">
    <location>
        <begin position="120"/>
        <end position="188"/>
    </location>
</feature>
<feature type="compositionally biased region" description="Basic and acidic residues" evidence="1">
    <location>
        <begin position="83"/>
        <end position="94"/>
    </location>
</feature>
<protein>
    <recommendedName>
        <fullName evidence="2">Coilin N-terminal domain-containing protein</fullName>
    </recommendedName>
</protein>
<dbReference type="EMBL" id="AXCN02000752">
    <property type="status" value="NOT_ANNOTATED_CDS"/>
    <property type="molecule type" value="Genomic_DNA"/>
</dbReference>
<evidence type="ECO:0000313" key="3">
    <source>
        <dbReference type="EnsemblMetazoa" id="AFAF012942-PA"/>
    </source>
</evidence>
<feature type="compositionally biased region" description="Basic residues" evidence="1">
    <location>
        <begin position="120"/>
        <end position="129"/>
    </location>
</feature>
<sequence>MKKYVLDLSELFSDHRRKSCIGHRESWASVGCAVRTIRETFQIAHNLHICSEEGIFYPESESIDIILEEDVLKILPSAQSENNKSHTQDERHETNALNALQESSTYEDIESVLLELPKPKRRRVRKRKIKQSDTEKETPDQSSPPLKHKVPRKQHVEQTEHIESEEAQPSEDKDKDHESDLPYRNLSQTMKARVVRAVSPTTLNPAQSANENVSCAEALAESLATPIEENQSVLKTKPKARVVRAIAKGNTLEIKQEQLESIGAASDVSTLQQLVQDKTTAIALDLTTPTLVTREEATHDTAIPAV</sequence>
<dbReference type="InterPro" id="IPR031722">
    <property type="entry name" value="Coilin_N"/>
</dbReference>
<keyword evidence="4" id="KW-1185">Reference proteome</keyword>
<dbReference type="AlphaFoldDB" id="A0A182QM43"/>
<dbReference type="VEuPathDB" id="VectorBase:AFAF012942"/>
<dbReference type="Proteomes" id="UP000075886">
    <property type="component" value="Unassembled WGS sequence"/>
</dbReference>
<reference evidence="4" key="1">
    <citation type="submission" date="2014-01" db="EMBL/GenBank/DDBJ databases">
        <title>The Genome Sequence of Anopheles farauti FAR1 (V2).</title>
        <authorList>
            <consortium name="The Broad Institute Genomics Platform"/>
            <person name="Neafsey D.E."/>
            <person name="Besansky N."/>
            <person name="Howell P."/>
            <person name="Walton C."/>
            <person name="Young S.K."/>
            <person name="Zeng Q."/>
            <person name="Gargeya S."/>
            <person name="Fitzgerald M."/>
            <person name="Haas B."/>
            <person name="Abouelleil A."/>
            <person name="Allen A.W."/>
            <person name="Alvarado L."/>
            <person name="Arachchi H.M."/>
            <person name="Berlin A.M."/>
            <person name="Chapman S.B."/>
            <person name="Gainer-Dewar J."/>
            <person name="Goldberg J."/>
            <person name="Griggs A."/>
            <person name="Gujja S."/>
            <person name="Hansen M."/>
            <person name="Howarth C."/>
            <person name="Imamovic A."/>
            <person name="Ireland A."/>
            <person name="Larimer J."/>
            <person name="McCowan C."/>
            <person name="Murphy C."/>
            <person name="Pearson M."/>
            <person name="Poon T.W."/>
            <person name="Priest M."/>
            <person name="Roberts A."/>
            <person name="Saif S."/>
            <person name="Shea T."/>
            <person name="Sisk P."/>
            <person name="Sykes S."/>
            <person name="Wortman J."/>
            <person name="Nusbaum C."/>
            <person name="Birren B."/>
        </authorList>
    </citation>
    <scope>NUCLEOTIDE SEQUENCE [LARGE SCALE GENOMIC DNA]</scope>
    <source>
        <strain evidence="4">FAR1</strain>
    </source>
</reference>
<reference evidence="3" key="2">
    <citation type="submission" date="2020-05" db="UniProtKB">
        <authorList>
            <consortium name="EnsemblMetazoa"/>
        </authorList>
    </citation>
    <scope>IDENTIFICATION</scope>
    <source>
        <strain evidence="3">FAR1</strain>
    </source>
</reference>
<proteinExistence type="predicted"/>
<evidence type="ECO:0000256" key="1">
    <source>
        <dbReference type="SAM" id="MobiDB-lite"/>
    </source>
</evidence>
<evidence type="ECO:0000313" key="4">
    <source>
        <dbReference type="Proteomes" id="UP000075886"/>
    </source>
</evidence>
<dbReference type="Pfam" id="PF15862">
    <property type="entry name" value="Coilin_N"/>
    <property type="match status" value="1"/>
</dbReference>
<feature type="compositionally biased region" description="Basic and acidic residues" evidence="1">
    <location>
        <begin position="154"/>
        <end position="181"/>
    </location>
</feature>
<feature type="compositionally biased region" description="Basic and acidic residues" evidence="1">
    <location>
        <begin position="130"/>
        <end position="139"/>
    </location>
</feature>
<feature type="domain" description="Coilin N-terminal" evidence="2">
    <location>
        <begin position="6"/>
        <end position="123"/>
    </location>
</feature>
<name>A0A182QM43_9DIPT</name>
<organism evidence="3 4">
    <name type="scientific">Anopheles farauti</name>
    <dbReference type="NCBI Taxonomy" id="69004"/>
    <lineage>
        <taxon>Eukaryota</taxon>
        <taxon>Metazoa</taxon>
        <taxon>Ecdysozoa</taxon>
        <taxon>Arthropoda</taxon>
        <taxon>Hexapoda</taxon>
        <taxon>Insecta</taxon>
        <taxon>Pterygota</taxon>
        <taxon>Neoptera</taxon>
        <taxon>Endopterygota</taxon>
        <taxon>Diptera</taxon>
        <taxon>Nematocera</taxon>
        <taxon>Culicoidea</taxon>
        <taxon>Culicidae</taxon>
        <taxon>Anophelinae</taxon>
        <taxon>Anopheles</taxon>
    </lineage>
</organism>
<evidence type="ECO:0000259" key="2">
    <source>
        <dbReference type="Pfam" id="PF15862"/>
    </source>
</evidence>
<feature type="region of interest" description="Disordered" evidence="1">
    <location>
        <begin position="79"/>
        <end position="102"/>
    </location>
</feature>